<organism evidence="1 2">
    <name type="scientific">Gloeobacter kilaueensis (strain ATCC BAA-2537 / CCAP 1431/1 / ULC 316 / JS1)</name>
    <dbReference type="NCBI Taxonomy" id="1183438"/>
    <lineage>
        <taxon>Bacteria</taxon>
        <taxon>Bacillati</taxon>
        <taxon>Cyanobacteriota</taxon>
        <taxon>Cyanophyceae</taxon>
        <taxon>Gloeobacterales</taxon>
        <taxon>Gloeobacteraceae</taxon>
        <taxon>Gloeobacter</taxon>
    </lineage>
</organism>
<reference evidence="1 2" key="1">
    <citation type="journal article" date="2013" name="PLoS ONE">
        <title>Cultivation and Complete Genome Sequencing of Gloeobacter kilaueensis sp. nov., from a Lava Cave in Kilauea Caldera, Hawai'i.</title>
        <authorList>
            <person name="Saw J.H."/>
            <person name="Schatz M."/>
            <person name="Brown M.V."/>
            <person name="Kunkel D.D."/>
            <person name="Foster J.S."/>
            <person name="Shick H."/>
            <person name="Christensen S."/>
            <person name="Hou S."/>
            <person name="Wan X."/>
            <person name="Donachie S.P."/>
        </authorList>
    </citation>
    <scope>NUCLEOTIDE SEQUENCE [LARGE SCALE GENOMIC DNA]</scope>
    <source>
        <strain evidence="2">JS</strain>
    </source>
</reference>
<dbReference type="STRING" id="1183438.GKIL_2754"/>
<name>U5QMV4_GLOK1</name>
<dbReference type="EMBL" id="CP003587">
    <property type="protein sequence ID" value="AGY59000.1"/>
    <property type="molecule type" value="Genomic_DNA"/>
</dbReference>
<dbReference type="HOGENOM" id="CLU_3396723_0_0_3"/>
<accession>U5QMV4</accession>
<gene>
    <name evidence="1" type="ORF">GKIL_2754</name>
</gene>
<protein>
    <submittedName>
        <fullName evidence="1">Uncharacterized protein</fullName>
    </submittedName>
</protein>
<proteinExistence type="predicted"/>
<dbReference type="Proteomes" id="UP000017396">
    <property type="component" value="Chromosome"/>
</dbReference>
<sequence>MEVSSEQLAAAIANLVTEDDAPVDNFPSEKQ</sequence>
<keyword evidence="2" id="KW-1185">Reference proteome</keyword>
<evidence type="ECO:0000313" key="2">
    <source>
        <dbReference type="Proteomes" id="UP000017396"/>
    </source>
</evidence>
<dbReference type="KEGG" id="glj:GKIL_2754"/>
<dbReference type="AlphaFoldDB" id="U5QMV4"/>
<evidence type="ECO:0000313" key="1">
    <source>
        <dbReference type="EMBL" id="AGY59000.1"/>
    </source>
</evidence>